<dbReference type="Proteomes" id="UP000767947">
    <property type="component" value="Unassembled WGS sequence"/>
</dbReference>
<dbReference type="RefSeq" id="WP_169524399.1">
    <property type="nucleotide sequence ID" value="NZ_JAAMPT010000208.1"/>
</dbReference>
<dbReference type="Pfam" id="PF00570">
    <property type="entry name" value="HRDC"/>
    <property type="match status" value="1"/>
</dbReference>
<feature type="domain" description="HRDC" evidence="1">
    <location>
        <begin position="73"/>
        <end position="146"/>
    </location>
</feature>
<sequence>MNIKVFNIRLSKEHCQNDQAKMNEFLDSVEVKLTSTNFVTTGTIDFWSAVVFYQPKVVKAQKSENRLQLDDLSTDELKTFKALRSWRNDLAEKLNWSAFRICHNSHLLEIAKSNPKTFSELQNISSFGKARTEKYGDDIISVLNAF</sequence>
<reference evidence="2 3" key="1">
    <citation type="submission" date="2020-02" db="EMBL/GenBank/DDBJ databases">
        <title>Flavobacterium sp. genome.</title>
        <authorList>
            <person name="Jung H.S."/>
            <person name="Baek J.H."/>
            <person name="Jeon C.O."/>
        </authorList>
    </citation>
    <scope>NUCLEOTIDE SEQUENCE [LARGE SCALE GENOMIC DNA]</scope>
    <source>
        <strain evidence="2 3">SE-s27</strain>
    </source>
</reference>
<dbReference type="InterPro" id="IPR002121">
    <property type="entry name" value="HRDC_dom"/>
</dbReference>
<dbReference type="InterPro" id="IPR044876">
    <property type="entry name" value="HRDC_dom_sf"/>
</dbReference>
<dbReference type="SMART" id="SM00341">
    <property type="entry name" value="HRDC"/>
    <property type="match status" value="1"/>
</dbReference>
<proteinExistence type="predicted"/>
<evidence type="ECO:0000313" key="3">
    <source>
        <dbReference type="Proteomes" id="UP000767947"/>
    </source>
</evidence>
<dbReference type="SUPFAM" id="SSF47819">
    <property type="entry name" value="HRDC-like"/>
    <property type="match status" value="1"/>
</dbReference>
<name>A0ABX1QTU9_9FLAO</name>
<protein>
    <recommendedName>
        <fullName evidence="1">HRDC domain-containing protein</fullName>
    </recommendedName>
</protein>
<comment type="caution">
    <text evidence="2">The sequence shown here is derived from an EMBL/GenBank/DDBJ whole genome shotgun (WGS) entry which is preliminary data.</text>
</comment>
<dbReference type="InterPro" id="IPR010997">
    <property type="entry name" value="HRDC-like_sf"/>
</dbReference>
<organism evidence="2 3">
    <name type="scientific">Flavobacterium solisilvae</name>
    <dbReference type="NCBI Taxonomy" id="1852019"/>
    <lineage>
        <taxon>Bacteria</taxon>
        <taxon>Pseudomonadati</taxon>
        <taxon>Bacteroidota</taxon>
        <taxon>Flavobacteriia</taxon>
        <taxon>Flavobacteriales</taxon>
        <taxon>Flavobacteriaceae</taxon>
        <taxon>Flavobacterium</taxon>
    </lineage>
</organism>
<gene>
    <name evidence="2" type="ORF">G6042_10535</name>
</gene>
<dbReference type="EMBL" id="JAAMPT010000208">
    <property type="protein sequence ID" value="NMH25699.1"/>
    <property type="molecule type" value="Genomic_DNA"/>
</dbReference>
<evidence type="ECO:0000259" key="1">
    <source>
        <dbReference type="PROSITE" id="PS50967"/>
    </source>
</evidence>
<dbReference type="PROSITE" id="PS50967">
    <property type="entry name" value="HRDC"/>
    <property type="match status" value="1"/>
</dbReference>
<dbReference type="Gene3D" id="1.10.150.80">
    <property type="entry name" value="HRDC domain"/>
    <property type="match status" value="1"/>
</dbReference>
<keyword evidence="3" id="KW-1185">Reference proteome</keyword>
<evidence type="ECO:0000313" key="2">
    <source>
        <dbReference type="EMBL" id="NMH25699.1"/>
    </source>
</evidence>
<accession>A0ABX1QTU9</accession>